<accession>A0A916VFV7</accession>
<comment type="caution">
    <text evidence="1">The sequence shown here is derived from an EMBL/GenBank/DDBJ whole genome shotgun (WGS) entry which is preliminary data.</text>
</comment>
<keyword evidence="2" id="KW-1185">Reference proteome</keyword>
<gene>
    <name evidence="1" type="ORF">PRECH8_20030</name>
</gene>
<evidence type="ECO:0000313" key="2">
    <source>
        <dbReference type="Proteomes" id="UP000654993"/>
    </source>
</evidence>
<proteinExistence type="predicted"/>
<evidence type="ECO:0000313" key="1">
    <source>
        <dbReference type="EMBL" id="GFR38707.1"/>
    </source>
</evidence>
<reference evidence="1" key="2">
    <citation type="journal article" date="2021" name="Data Brief">
        <title>Draft genome sequence data of the facultative, thermophilic, xylanolytic bacterium Paenibacillus sp. strain DA-C8.</title>
        <authorList>
            <person name="Chhe C."/>
            <person name="Uke A."/>
            <person name="Baramee S."/>
            <person name="Ungkulpasvich U."/>
            <person name="Tachaapaikoon C."/>
            <person name="Pason P."/>
            <person name="Waeonukul R."/>
            <person name="Ratanakhanokchai K."/>
            <person name="Kosugi A."/>
        </authorList>
    </citation>
    <scope>NUCLEOTIDE SEQUENCE</scope>
    <source>
        <strain evidence="1">DA-C8</strain>
    </source>
</reference>
<dbReference type="RefSeq" id="WP_200966946.1">
    <property type="nucleotide sequence ID" value="NZ_BMAQ01000023.1"/>
</dbReference>
<dbReference type="AlphaFoldDB" id="A0A916VFV7"/>
<protein>
    <submittedName>
        <fullName evidence="1">Uncharacterized protein</fullName>
    </submittedName>
</protein>
<reference evidence="1" key="1">
    <citation type="submission" date="2020-08" db="EMBL/GenBank/DDBJ databases">
        <authorList>
            <person name="Uke A."/>
            <person name="Chhe C."/>
            <person name="Baramee S."/>
            <person name="Kosugi A."/>
        </authorList>
    </citation>
    <scope>NUCLEOTIDE SEQUENCE</scope>
    <source>
        <strain evidence="1">DA-C8</strain>
    </source>
</reference>
<organism evidence="1 2">
    <name type="scientific">Insulibacter thermoxylanivorax</name>
    <dbReference type="NCBI Taxonomy" id="2749268"/>
    <lineage>
        <taxon>Bacteria</taxon>
        <taxon>Bacillati</taxon>
        <taxon>Bacillota</taxon>
        <taxon>Bacilli</taxon>
        <taxon>Bacillales</taxon>
        <taxon>Paenibacillaceae</taxon>
        <taxon>Insulibacter</taxon>
    </lineage>
</organism>
<name>A0A916VFV7_9BACL</name>
<dbReference type="EMBL" id="BMAQ01000023">
    <property type="protein sequence ID" value="GFR38707.1"/>
    <property type="molecule type" value="Genomic_DNA"/>
</dbReference>
<dbReference type="Proteomes" id="UP000654993">
    <property type="component" value="Unassembled WGS sequence"/>
</dbReference>
<sequence length="103" mass="11666">MYYKNYNYGGQLGAYALQKAIAKLGFPCEQISFKWLDDHTLQAYECAPGADHFRAFSESIPHSERLYVATDLAECVDDYDICVCGSDQIWGLPWVISDEVLES</sequence>